<organism evidence="2">
    <name type="scientific">Yersinia enterocolitica</name>
    <dbReference type="NCBI Taxonomy" id="630"/>
    <lineage>
        <taxon>Bacteria</taxon>
        <taxon>Pseudomonadati</taxon>
        <taxon>Pseudomonadota</taxon>
        <taxon>Gammaproteobacteria</taxon>
        <taxon>Enterobacterales</taxon>
        <taxon>Yersiniaceae</taxon>
        <taxon>Yersinia</taxon>
    </lineage>
</organism>
<keyword evidence="1" id="KW-0472">Membrane</keyword>
<keyword evidence="1" id="KW-1133">Transmembrane helix</keyword>
<reference evidence="2" key="1">
    <citation type="submission" date="1994-04" db="EMBL/GenBank/DDBJ databases">
        <authorList>
            <person name="Throup J."/>
        </authorList>
    </citation>
    <scope>NUCLEOTIDE SEQUENCE</scope>
    <source>
        <strain evidence="2">NCTC 10460</strain>
    </source>
</reference>
<protein>
    <submittedName>
        <fullName evidence="2">YfrE protein</fullName>
    </submittedName>
</protein>
<gene>
    <name evidence="2" type="primary">yfrE</name>
</gene>
<dbReference type="InterPro" id="IPR011990">
    <property type="entry name" value="TPR-like_helical_dom_sf"/>
</dbReference>
<dbReference type="AlphaFoldDB" id="Q56924"/>
<proteinExistence type="predicted"/>
<dbReference type="SUPFAM" id="SSF48452">
    <property type="entry name" value="TPR-like"/>
    <property type="match status" value="1"/>
</dbReference>
<dbReference type="PANTHER" id="PTHR47870">
    <property type="entry name" value="CYTOCHROME C-TYPE BIOGENESIS PROTEIN CCMH"/>
    <property type="match status" value="1"/>
</dbReference>
<dbReference type="EMBL" id="X76082">
    <property type="protein sequence ID" value="CAA53695.1"/>
    <property type="molecule type" value="Genomic_DNA"/>
</dbReference>
<feature type="transmembrane region" description="Helical" evidence="1">
    <location>
        <begin position="66"/>
        <end position="84"/>
    </location>
</feature>
<accession>Q56924</accession>
<dbReference type="InterPro" id="IPR051263">
    <property type="entry name" value="C-type_cytochrome_biogenesis"/>
</dbReference>
<dbReference type="Gene3D" id="1.25.40.10">
    <property type="entry name" value="Tetratricopeptide repeat domain"/>
    <property type="match status" value="1"/>
</dbReference>
<dbReference type="PIR" id="S70177">
    <property type="entry name" value="S70177"/>
</dbReference>
<keyword evidence="1" id="KW-0812">Transmembrane</keyword>
<reference evidence="2" key="2">
    <citation type="journal article" date="1995" name="Mol. Microbiol.">
        <title>Characterisation of the yenI/yenR locus from Yersinia enterocolitica mediating the synthesis of two N-acylhomoserine lactone signal molecules.</title>
        <authorList>
            <person name="Throup J.P."/>
            <person name="Camara M."/>
            <person name="Briggs G.S."/>
            <person name="Winson M.K."/>
            <person name="Chhabra S.R."/>
            <person name="Bycroft B.W."/>
            <person name="Williams P."/>
            <person name="Stewart G.S.A.B."/>
        </authorList>
    </citation>
    <scope>NUCLEOTIDE SEQUENCE</scope>
    <source>
        <strain evidence="2">NCTC 10460</strain>
    </source>
</reference>
<name>Q56924_YEREN</name>
<evidence type="ECO:0000256" key="1">
    <source>
        <dbReference type="SAM" id="Phobius"/>
    </source>
</evidence>
<sequence length="257" mass="29466">MGVVVWPGSAVGLFVRWNSATNPKLVWLRFERSTLMLLAMGLALVLLVILIGLWWPWLRQYARLSWRWPLGLSVLIPTLILLGYQQLGHYSLVQQEALRQQEAARLNSVVDKQSSDPTLFLLQQRIRQSPDNGELWFSLAQHYLYRNEFEDALVALQQTERLQGVSAALDAARATLFYYQSGQKMTDDVVYWLQQALAKDPLQYTALMLQANDNFTHARYAQAIAIWQQLLESDNPDIDRAVIIRAMTFARAMQPSS</sequence>
<dbReference type="PANTHER" id="PTHR47870:SF2">
    <property type="entry name" value="FORMATE-DEPENDENT NITRITE REDUCTASE COMPLEX SUBUNIT NRFF"/>
    <property type="match status" value="1"/>
</dbReference>
<dbReference type="GO" id="GO:0005886">
    <property type="term" value="C:plasma membrane"/>
    <property type="evidence" value="ECO:0007669"/>
    <property type="project" value="TreeGrafter"/>
</dbReference>
<evidence type="ECO:0000313" key="2">
    <source>
        <dbReference type="EMBL" id="CAA53695.1"/>
    </source>
</evidence>
<feature type="transmembrane region" description="Helical" evidence="1">
    <location>
        <begin position="34"/>
        <end position="54"/>
    </location>
</feature>